<dbReference type="EMBL" id="JBHFAB010000015">
    <property type="protein sequence ID" value="MFC1419067.1"/>
    <property type="molecule type" value="Genomic_DNA"/>
</dbReference>
<reference evidence="1 2" key="1">
    <citation type="submission" date="2024-09" db="EMBL/GenBank/DDBJ databases">
        <authorList>
            <person name="Lee S.D."/>
        </authorList>
    </citation>
    <scope>NUCLEOTIDE SEQUENCE [LARGE SCALE GENOMIC DNA]</scope>
    <source>
        <strain evidence="1 2">N8-3</strain>
    </source>
</reference>
<protein>
    <recommendedName>
        <fullName evidence="3">Asp23/Gls24 family envelope stress response protein</fullName>
    </recommendedName>
</protein>
<dbReference type="RefSeq" id="WP_380537994.1">
    <property type="nucleotide sequence ID" value="NZ_JBHFAB010000015.1"/>
</dbReference>
<gene>
    <name evidence="1" type="ORF">ACEZDE_20875</name>
</gene>
<proteinExistence type="predicted"/>
<organism evidence="1 2">
    <name type="scientific">Streptacidiphilus cavernicola</name>
    <dbReference type="NCBI Taxonomy" id="3342716"/>
    <lineage>
        <taxon>Bacteria</taxon>
        <taxon>Bacillati</taxon>
        <taxon>Actinomycetota</taxon>
        <taxon>Actinomycetes</taxon>
        <taxon>Kitasatosporales</taxon>
        <taxon>Streptomycetaceae</taxon>
        <taxon>Streptacidiphilus</taxon>
    </lineage>
</organism>
<comment type="caution">
    <text evidence="1">The sequence shown here is derived from an EMBL/GenBank/DDBJ whole genome shotgun (WGS) entry which is preliminary data.</text>
</comment>
<evidence type="ECO:0000313" key="2">
    <source>
        <dbReference type="Proteomes" id="UP001592531"/>
    </source>
</evidence>
<evidence type="ECO:0008006" key="3">
    <source>
        <dbReference type="Google" id="ProtNLM"/>
    </source>
</evidence>
<sequence>MSRAPLRPTPAAVAEAAQAVPGVAYLSPNLRQRVRLALPQASDQVAGVRLEPGEQRVEILLAVRAGYRAATVAEQVHEQVWGVLRGVSANGWTVTVTVTAIV</sequence>
<name>A0ABV6VZ90_9ACTN</name>
<dbReference type="Proteomes" id="UP001592531">
    <property type="component" value="Unassembled WGS sequence"/>
</dbReference>
<evidence type="ECO:0000313" key="1">
    <source>
        <dbReference type="EMBL" id="MFC1419067.1"/>
    </source>
</evidence>
<keyword evidence="2" id="KW-1185">Reference proteome</keyword>
<accession>A0ABV6VZ90</accession>